<dbReference type="Pfam" id="PF07549">
    <property type="entry name" value="Sec_GG"/>
    <property type="match status" value="1"/>
</dbReference>
<evidence type="ECO:0000256" key="8">
    <source>
        <dbReference type="ARBA" id="ARBA00023136"/>
    </source>
</evidence>
<comment type="subunit">
    <text evidence="9">Forms a complex with SecD. Part of the essential Sec protein translocation apparatus which comprises SecA, SecYEG and auxiliary proteins SecDF-YajC and YidC.</text>
</comment>
<dbReference type="NCBIfam" id="TIGR00916">
    <property type="entry name" value="2A0604s01"/>
    <property type="match status" value="1"/>
</dbReference>
<evidence type="ECO:0000313" key="11">
    <source>
        <dbReference type="EMBL" id="GGG54630.1"/>
    </source>
</evidence>
<dbReference type="InterPro" id="IPR022645">
    <property type="entry name" value="SecD/SecF_bac"/>
</dbReference>
<dbReference type="GO" id="GO:0005886">
    <property type="term" value="C:plasma membrane"/>
    <property type="evidence" value="ECO:0007669"/>
    <property type="project" value="UniProtKB-SubCell"/>
</dbReference>
<feature type="transmembrane region" description="Helical" evidence="9">
    <location>
        <begin position="248"/>
        <end position="266"/>
    </location>
</feature>
<dbReference type="NCBIfam" id="TIGR00966">
    <property type="entry name" value="transloc_SecF"/>
    <property type="match status" value="1"/>
</dbReference>
<dbReference type="AlphaFoldDB" id="A0A917LS80"/>
<dbReference type="EMBL" id="BMIY01000004">
    <property type="protein sequence ID" value="GGG54630.1"/>
    <property type="molecule type" value="Genomic_DNA"/>
</dbReference>
<keyword evidence="7 9" id="KW-0811">Translocation</keyword>
<keyword evidence="5 9" id="KW-0653">Protein transport</keyword>
<dbReference type="PANTHER" id="PTHR30081">
    <property type="entry name" value="PROTEIN-EXPORT MEMBRANE PROTEIN SEC"/>
    <property type="match status" value="1"/>
</dbReference>
<feature type="transmembrane region" description="Helical" evidence="9">
    <location>
        <begin position="196"/>
        <end position="217"/>
    </location>
</feature>
<evidence type="ECO:0000256" key="7">
    <source>
        <dbReference type="ARBA" id="ARBA00023010"/>
    </source>
</evidence>
<comment type="similarity">
    <text evidence="9">Belongs to the SecD/SecF family. SecF subfamily.</text>
</comment>
<evidence type="ECO:0000256" key="1">
    <source>
        <dbReference type="ARBA" id="ARBA00004651"/>
    </source>
</evidence>
<dbReference type="Proteomes" id="UP000627715">
    <property type="component" value="Unassembled WGS sequence"/>
</dbReference>
<keyword evidence="3 9" id="KW-1003">Cell membrane</keyword>
<organism evidence="11 12">
    <name type="scientific">Pseudohongiella nitratireducens</name>
    <dbReference type="NCBI Taxonomy" id="1768907"/>
    <lineage>
        <taxon>Bacteria</taxon>
        <taxon>Pseudomonadati</taxon>
        <taxon>Pseudomonadota</taxon>
        <taxon>Gammaproteobacteria</taxon>
        <taxon>Pseudomonadales</taxon>
        <taxon>Pseudohongiellaceae</taxon>
        <taxon>Pseudohongiella</taxon>
    </lineage>
</organism>
<feature type="transmembrane region" description="Helical" evidence="9">
    <location>
        <begin position="272"/>
        <end position="296"/>
    </location>
</feature>
<dbReference type="InterPro" id="IPR022813">
    <property type="entry name" value="SecD/SecF_arch_bac"/>
</dbReference>
<dbReference type="PRINTS" id="PR01755">
    <property type="entry name" value="SECFTRNLCASE"/>
</dbReference>
<dbReference type="InterPro" id="IPR055344">
    <property type="entry name" value="SecD_SecF_C_bact"/>
</dbReference>
<reference evidence="11" key="2">
    <citation type="submission" date="2020-09" db="EMBL/GenBank/DDBJ databases">
        <authorList>
            <person name="Sun Q."/>
            <person name="Zhou Y."/>
        </authorList>
    </citation>
    <scope>NUCLEOTIDE SEQUENCE</scope>
    <source>
        <strain evidence="11">CGMCC 1.15425</strain>
    </source>
</reference>
<dbReference type="InterPro" id="IPR005665">
    <property type="entry name" value="SecF_bac"/>
</dbReference>
<evidence type="ECO:0000256" key="5">
    <source>
        <dbReference type="ARBA" id="ARBA00022927"/>
    </source>
</evidence>
<feature type="transmembrane region" description="Helical" evidence="9">
    <location>
        <begin position="168"/>
        <end position="190"/>
    </location>
</feature>
<dbReference type="Gene3D" id="1.20.1640.10">
    <property type="entry name" value="Multidrug efflux transporter AcrB transmembrane domain"/>
    <property type="match status" value="1"/>
</dbReference>
<name>A0A917LS80_9GAMM</name>
<proteinExistence type="inferred from homology"/>
<sequence>MALLKSDLDFMSAKRRRITSMISGTMLIIALLSLAINRFEFGLDFTSGTLIEVGYEQAVDPADVRQQLVNSGYEEAVVVTFGSDRDLLVRLPVEAGEDDLAAASAASTLGVEVLEALRSASDQNIEMRRSEYVGPKVGAELAEKGALALLVALGIVMMYVAMRFQYKFGVAAVLALMHDVIVVLGVISLFHLTFDLTVMAALLAVIGYSLNDTIVVFDRARENFRTMRTNDPEVVLNTTLNQVISRTFVTSLTTMLALFSMLIIGGESIRGFAIALIVGVGVGTYTSLNISCNFLMRLKIQKEDLAVPVKEGEEVDSMP</sequence>
<dbReference type="OrthoDB" id="9774769at2"/>
<evidence type="ECO:0000259" key="10">
    <source>
        <dbReference type="Pfam" id="PF02355"/>
    </source>
</evidence>
<keyword evidence="2 9" id="KW-0813">Transport</keyword>
<gene>
    <name evidence="9 11" type="primary">secF</name>
    <name evidence="11" type="ORF">GCM10011403_09680</name>
</gene>
<dbReference type="InterPro" id="IPR048634">
    <property type="entry name" value="SecD_SecF_C"/>
</dbReference>
<evidence type="ECO:0000256" key="6">
    <source>
        <dbReference type="ARBA" id="ARBA00022989"/>
    </source>
</evidence>
<keyword evidence="8 9" id="KW-0472">Membrane</keyword>
<dbReference type="Pfam" id="PF02355">
    <property type="entry name" value="SecD_SecF_C"/>
    <property type="match status" value="1"/>
</dbReference>
<keyword evidence="6 9" id="KW-1133">Transmembrane helix</keyword>
<dbReference type="GO" id="GO:0043952">
    <property type="term" value="P:protein transport by the Sec complex"/>
    <property type="evidence" value="ECO:0007669"/>
    <property type="project" value="UniProtKB-UniRule"/>
</dbReference>
<evidence type="ECO:0000256" key="4">
    <source>
        <dbReference type="ARBA" id="ARBA00022692"/>
    </source>
</evidence>
<comment type="subcellular location">
    <subcellularLocation>
        <location evidence="1 9">Cell membrane</location>
        <topology evidence="1 9">Multi-pass membrane protein</topology>
    </subcellularLocation>
</comment>
<keyword evidence="12" id="KW-1185">Reference proteome</keyword>
<accession>A0A917LS80</accession>
<comment type="caution">
    <text evidence="11">The sequence shown here is derived from an EMBL/GenBank/DDBJ whole genome shotgun (WGS) entry which is preliminary data.</text>
</comment>
<reference evidence="11" key="1">
    <citation type="journal article" date="2014" name="Int. J. Syst. Evol. Microbiol.">
        <title>Complete genome sequence of Corynebacterium casei LMG S-19264T (=DSM 44701T), isolated from a smear-ripened cheese.</title>
        <authorList>
            <consortium name="US DOE Joint Genome Institute (JGI-PGF)"/>
            <person name="Walter F."/>
            <person name="Albersmeier A."/>
            <person name="Kalinowski J."/>
            <person name="Ruckert C."/>
        </authorList>
    </citation>
    <scope>NUCLEOTIDE SEQUENCE</scope>
    <source>
        <strain evidence="11">CGMCC 1.15425</strain>
    </source>
</reference>
<dbReference type="SUPFAM" id="SSF82866">
    <property type="entry name" value="Multidrug efflux transporter AcrB transmembrane domain"/>
    <property type="match status" value="1"/>
</dbReference>
<evidence type="ECO:0000313" key="12">
    <source>
        <dbReference type="Proteomes" id="UP000627715"/>
    </source>
</evidence>
<dbReference type="GO" id="GO:0065002">
    <property type="term" value="P:intracellular protein transmembrane transport"/>
    <property type="evidence" value="ECO:0007669"/>
    <property type="project" value="UniProtKB-UniRule"/>
</dbReference>
<keyword evidence="4 9" id="KW-0812">Transmembrane</keyword>
<feature type="transmembrane region" description="Helical" evidence="9">
    <location>
        <begin position="145"/>
        <end position="161"/>
    </location>
</feature>
<evidence type="ECO:0000256" key="2">
    <source>
        <dbReference type="ARBA" id="ARBA00022448"/>
    </source>
</evidence>
<dbReference type="PANTHER" id="PTHR30081:SF8">
    <property type="entry name" value="PROTEIN TRANSLOCASE SUBUNIT SECF"/>
    <property type="match status" value="1"/>
</dbReference>
<dbReference type="GO" id="GO:0006605">
    <property type="term" value="P:protein targeting"/>
    <property type="evidence" value="ECO:0007669"/>
    <property type="project" value="UniProtKB-UniRule"/>
</dbReference>
<feature type="transmembrane region" description="Helical" evidence="9">
    <location>
        <begin position="21"/>
        <end position="39"/>
    </location>
</feature>
<dbReference type="InterPro" id="IPR022646">
    <property type="entry name" value="SecD/SecF_CS"/>
</dbReference>
<comment type="function">
    <text evidence="9">Part of the Sec protein translocase complex. Interacts with the SecYEG preprotein conducting channel. SecDF uses the proton motive force (PMF) to complete protein translocation after the ATP-dependent function of SecA.</text>
</comment>
<dbReference type="GO" id="GO:0015450">
    <property type="term" value="F:protein-transporting ATPase activity"/>
    <property type="evidence" value="ECO:0007669"/>
    <property type="project" value="InterPro"/>
</dbReference>
<evidence type="ECO:0000256" key="3">
    <source>
        <dbReference type="ARBA" id="ARBA00022475"/>
    </source>
</evidence>
<protein>
    <recommendedName>
        <fullName evidence="9">Protein-export membrane protein SecF</fullName>
    </recommendedName>
</protein>
<evidence type="ECO:0000256" key="9">
    <source>
        <dbReference type="HAMAP-Rule" id="MF_01464"/>
    </source>
</evidence>
<dbReference type="RefSeq" id="WP_068812204.1">
    <property type="nucleotide sequence ID" value="NZ_LWHN01000003.1"/>
</dbReference>
<dbReference type="HAMAP" id="MF_01464_B">
    <property type="entry name" value="SecF_B"/>
    <property type="match status" value="1"/>
</dbReference>
<feature type="domain" description="Protein export membrane protein SecD/SecF C-terminal" evidence="10">
    <location>
        <begin position="117"/>
        <end position="298"/>
    </location>
</feature>